<reference evidence="2 3" key="1">
    <citation type="submission" date="2016-06" db="EMBL/GenBank/DDBJ databases">
        <title>Draft Genome Sequence of Tenacibaculum soleae UCD-KL19.</title>
        <authorList>
            <person name="Eisen J.A."/>
            <person name="Coil D.A."/>
            <person name="Lujan K.M."/>
        </authorList>
    </citation>
    <scope>NUCLEOTIDE SEQUENCE [LARGE SCALE GENOMIC DNA]</scope>
    <source>
        <strain evidence="2 3">UCD-KL19</strain>
    </source>
</reference>
<evidence type="ECO:0000313" key="2">
    <source>
        <dbReference type="EMBL" id="OCK42469.1"/>
    </source>
</evidence>
<dbReference type="STRING" id="447689.BA195_09835"/>
<comment type="caution">
    <text evidence="2">The sequence shown here is derived from an EMBL/GenBank/DDBJ whole genome shotgun (WGS) entry which is preliminary data.</text>
</comment>
<keyword evidence="1" id="KW-0812">Transmembrane</keyword>
<evidence type="ECO:0000313" key="3">
    <source>
        <dbReference type="Proteomes" id="UP000093186"/>
    </source>
</evidence>
<proteinExistence type="predicted"/>
<evidence type="ECO:0000256" key="1">
    <source>
        <dbReference type="SAM" id="Phobius"/>
    </source>
</evidence>
<dbReference type="EMBL" id="MAKX01000013">
    <property type="protein sequence ID" value="OCK42469.1"/>
    <property type="molecule type" value="Genomic_DNA"/>
</dbReference>
<keyword evidence="3" id="KW-1185">Reference proteome</keyword>
<protein>
    <submittedName>
        <fullName evidence="2">Uncharacterized protein</fullName>
    </submittedName>
</protein>
<feature type="transmembrane region" description="Helical" evidence="1">
    <location>
        <begin position="44"/>
        <end position="66"/>
    </location>
</feature>
<keyword evidence="1" id="KW-1133">Transmembrane helix</keyword>
<organism evidence="2 3">
    <name type="scientific">Tenacibaculum soleae</name>
    <dbReference type="NCBI Taxonomy" id="447689"/>
    <lineage>
        <taxon>Bacteria</taxon>
        <taxon>Pseudomonadati</taxon>
        <taxon>Bacteroidota</taxon>
        <taxon>Flavobacteriia</taxon>
        <taxon>Flavobacteriales</taxon>
        <taxon>Flavobacteriaceae</taxon>
        <taxon>Tenacibaculum</taxon>
    </lineage>
</organism>
<dbReference type="AlphaFoldDB" id="A0A1B9XY61"/>
<gene>
    <name evidence="2" type="ORF">BA195_09835</name>
</gene>
<keyword evidence="1" id="KW-0472">Membrane</keyword>
<sequence>MQTNKIDKQIADKLKDREFKPSLSAWERLSEELNKEPVKKKHSWVLYLGYAASIVVLIGAGFLYILNNNKLTPQNIIVNATTDTLKLKEVNLKEIIPVEEAIVKVIERKEKYKNIKTKKIQFKEESKRTVANVSKQRIGKILVNHKVKKEDKDSTIANSKKGKSSILVNSDDLLFVVTHSQEEVKEYYAKYKINRKDVLDTIRKELIKSNLAINPETILAEVEYDIKETDFEQNFMKKFKSKLSNVIVAIADRNK</sequence>
<accession>A0A1B9XY61</accession>
<dbReference type="Proteomes" id="UP000093186">
    <property type="component" value="Unassembled WGS sequence"/>
</dbReference>
<name>A0A1B9XY61_9FLAO</name>